<organism evidence="1 2">
    <name type="scientific">Austropuccinia psidii MF-1</name>
    <dbReference type="NCBI Taxonomy" id="1389203"/>
    <lineage>
        <taxon>Eukaryota</taxon>
        <taxon>Fungi</taxon>
        <taxon>Dikarya</taxon>
        <taxon>Basidiomycota</taxon>
        <taxon>Pucciniomycotina</taxon>
        <taxon>Pucciniomycetes</taxon>
        <taxon>Pucciniales</taxon>
        <taxon>Sphaerophragmiaceae</taxon>
        <taxon>Austropuccinia</taxon>
    </lineage>
</organism>
<sequence>MPFGVKVLIKKEYPASKTNTTSQAMKALTFEPYSEALRFLDTATGKIKVSQDYAQLKSETLVMLRKNPSLLPTSTNQVNVLTIPLPTITTFNSPIIQVSDNSTNQDNKMVNPAGPSESSRGYTYVPFYDKAPQDVSSRISTGNIIEGSRRNQNPPERLLLADVLTYSQALSDLTEEHEWRTEMKHEFDSLTTHNTGELIPYPSDGSKVIGGMWILTRKKNEFGDVYCHKAKWWYLVIMKSIYFITMTPGHQLDGMIPSKLCL</sequence>
<dbReference type="AlphaFoldDB" id="A0A9Q3P963"/>
<evidence type="ECO:0000313" key="2">
    <source>
        <dbReference type="Proteomes" id="UP000765509"/>
    </source>
</evidence>
<dbReference type="Proteomes" id="UP000765509">
    <property type="component" value="Unassembled WGS sequence"/>
</dbReference>
<evidence type="ECO:0008006" key="3">
    <source>
        <dbReference type="Google" id="ProtNLM"/>
    </source>
</evidence>
<keyword evidence="2" id="KW-1185">Reference proteome</keyword>
<proteinExistence type="predicted"/>
<name>A0A9Q3P963_9BASI</name>
<comment type="caution">
    <text evidence="1">The sequence shown here is derived from an EMBL/GenBank/DDBJ whole genome shotgun (WGS) entry which is preliminary data.</text>
</comment>
<gene>
    <name evidence="1" type="ORF">O181_093263</name>
</gene>
<accession>A0A9Q3P963</accession>
<dbReference type="EMBL" id="AVOT02059985">
    <property type="protein sequence ID" value="MBW0553548.1"/>
    <property type="molecule type" value="Genomic_DNA"/>
</dbReference>
<reference evidence="1" key="1">
    <citation type="submission" date="2021-03" db="EMBL/GenBank/DDBJ databases">
        <title>Draft genome sequence of rust myrtle Austropuccinia psidii MF-1, a brazilian biotype.</title>
        <authorList>
            <person name="Quecine M.C."/>
            <person name="Pachon D.M.R."/>
            <person name="Bonatelli M.L."/>
            <person name="Correr F.H."/>
            <person name="Franceschini L.M."/>
            <person name="Leite T.F."/>
            <person name="Margarido G.R.A."/>
            <person name="Almeida C.A."/>
            <person name="Ferrarezi J.A."/>
            <person name="Labate C.A."/>
        </authorList>
    </citation>
    <scope>NUCLEOTIDE SEQUENCE</scope>
    <source>
        <strain evidence="1">MF-1</strain>
    </source>
</reference>
<evidence type="ECO:0000313" key="1">
    <source>
        <dbReference type="EMBL" id="MBW0553548.1"/>
    </source>
</evidence>
<protein>
    <recommendedName>
        <fullName evidence="3">Reverse transcriptase Ty1/copia-type domain-containing protein</fullName>
    </recommendedName>
</protein>
<dbReference type="OrthoDB" id="1000646at2759"/>